<keyword evidence="10" id="KW-0131">Cell cycle</keyword>
<feature type="compositionally biased region" description="Low complexity" evidence="11">
    <location>
        <begin position="439"/>
        <end position="453"/>
    </location>
</feature>
<dbReference type="NCBIfam" id="TIGR00115">
    <property type="entry name" value="tig"/>
    <property type="match status" value="1"/>
</dbReference>
<evidence type="ECO:0000256" key="11">
    <source>
        <dbReference type="SAM" id="MobiDB-lite"/>
    </source>
</evidence>
<gene>
    <name evidence="10 14" type="primary">tig</name>
    <name evidence="14" type="ORF">H9894_04080</name>
</gene>
<dbReference type="AlphaFoldDB" id="A0A9D1TP60"/>
<evidence type="ECO:0000256" key="9">
    <source>
        <dbReference type="ARBA" id="ARBA00029986"/>
    </source>
</evidence>
<evidence type="ECO:0000256" key="3">
    <source>
        <dbReference type="ARBA" id="ARBA00013194"/>
    </source>
</evidence>
<keyword evidence="6 10" id="KW-0697">Rotamase</keyword>
<evidence type="ECO:0000313" key="14">
    <source>
        <dbReference type="EMBL" id="HIW00348.1"/>
    </source>
</evidence>
<accession>A0A9D1TP60</accession>
<dbReference type="Pfam" id="PF05698">
    <property type="entry name" value="Trigger_C"/>
    <property type="match status" value="1"/>
</dbReference>
<dbReference type="GO" id="GO:0006457">
    <property type="term" value="P:protein folding"/>
    <property type="evidence" value="ECO:0007669"/>
    <property type="project" value="UniProtKB-UniRule"/>
</dbReference>
<comment type="similarity">
    <text evidence="2 10">Belongs to the FKBP-type PPIase family. Tig subfamily.</text>
</comment>
<comment type="caution">
    <text evidence="14">The sequence shown here is derived from an EMBL/GenBank/DDBJ whole genome shotgun (WGS) entry which is preliminary data.</text>
</comment>
<proteinExistence type="inferred from homology"/>
<keyword evidence="7 10" id="KW-0143">Chaperone</keyword>
<dbReference type="HAMAP" id="MF_00303">
    <property type="entry name" value="Trigger_factor_Tig"/>
    <property type="match status" value="1"/>
</dbReference>
<keyword evidence="5 10" id="KW-0963">Cytoplasm</keyword>
<dbReference type="GO" id="GO:0005737">
    <property type="term" value="C:cytoplasm"/>
    <property type="evidence" value="ECO:0007669"/>
    <property type="project" value="UniProtKB-SubCell"/>
</dbReference>
<evidence type="ECO:0000256" key="1">
    <source>
        <dbReference type="ARBA" id="ARBA00000971"/>
    </source>
</evidence>
<evidence type="ECO:0000256" key="5">
    <source>
        <dbReference type="ARBA" id="ARBA00022490"/>
    </source>
</evidence>
<dbReference type="InterPro" id="IPR027304">
    <property type="entry name" value="Trigger_fact/SurA_dom_sf"/>
</dbReference>
<evidence type="ECO:0000256" key="7">
    <source>
        <dbReference type="ARBA" id="ARBA00023186"/>
    </source>
</evidence>
<dbReference type="InterPro" id="IPR037041">
    <property type="entry name" value="Trigger_fac_C_sf"/>
</dbReference>
<dbReference type="SUPFAM" id="SSF54534">
    <property type="entry name" value="FKBP-like"/>
    <property type="match status" value="1"/>
</dbReference>
<dbReference type="EC" id="5.2.1.8" evidence="3 10"/>
<dbReference type="SUPFAM" id="SSF109998">
    <property type="entry name" value="Triger factor/SurA peptide-binding domain-like"/>
    <property type="match status" value="1"/>
</dbReference>
<dbReference type="PIRSF" id="PIRSF003095">
    <property type="entry name" value="Trigger_factor"/>
    <property type="match status" value="1"/>
</dbReference>
<evidence type="ECO:0000256" key="6">
    <source>
        <dbReference type="ARBA" id="ARBA00023110"/>
    </source>
</evidence>
<dbReference type="InterPro" id="IPR008880">
    <property type="entry name" value="Trigger_fac_C"/>
</dbReference>
<dbReference type="EMBL" id="DXHV01000043">
    <property type="protein sequence ID" value="HIW00348.1"/>
    <property type="molecule type" value="Genomic_DNA"/>
</dbReference>
<dbReference type="Gene3D" id="3.10.50.40">
    <property type="match status" value="1"/>
</dbReference>
<name>A0A9D1TP60_9BACT</name>
<organism evidence="14 15">
    <name type="scientific">Candidatus Desulfovibrio intestinipullorum</name>
    <dbReference type="NCBI Taxonomy" id="2838536"/>
    <lineage>
        <taxon>Bacteria</taxon>
        <taxon>Pseudomonadati</taxon>
        <taxon>Thermodesulfobacteriota</taxon>
        <taxon>Desulfovibrionia</taxon>
        <taxon>Desulfovibrionales</taxon>
        <taxon>Desulfovibrionaceae</taxon>
        <taxon>Desulfovibrio</taxon>
    </lineage>
</organism>
<dbReference type="Gene3D" id="1.10.3120.10">
    <property type="entry name" value="Trigger factor, C-terminal domain"/>
    <property type="match status" value="1"/>
</dbReference>
<sequence length="453" mass="50364">MKYTKEELSTTKLKITVSVEADEINAAISAGVKMQQQGITLAGFRKGHVPESLIEKRFKGQIYADASRDLVNVHLNQILAELDVIPCTGITVNPTPLPIERDKGAEYTAEFEHMPVFDLPDYEGMEINQTRATEVSEQQMEAFLKRMTMEGAHLVPVDSDGPAVDGQYVNIDLTVTVDGKVESDAHGMDYKVGQVGTMPELDAFIKTLKVNEEGETQVTFPGDFFQEPLQGKTATIKAHVYAIKKLTEKSIDDLVNQYKLKDEAELRARAAEVILSQMNKLYRDQAQTGLLQALLDKVDYELPQVLVDNELNAFVEREQSRALQVGKSLSAEQIAEVREKNLETARKHVKTYILLLAVAKKEGLETTERELQAQVAYMAQQMRDVNGKPVNPQDLYKLYAENGSLYSIRDEILINKAMQAVYAKAKVTMVAPKAENESAEAAEPAQAAEPTQA</sequence>
<comment type="subcellular location">
    <subcellularLocation>
        <location evidence="10">Cytoplasm</location>
    </subcellularLocation>
    <text evidence="10">About half TF is bound to the ribosome near the polypeptide exit tunnel while the other half is free in the cytoplasm.</text>
</comment>
<dbReference type="Gene3D" id="3.30.70.1050">
    <property type="entry name" value="Trigger factor ribosome-binding domain"/>
    <property type="match status" value="1"/>
</dbReference>
<evidence type="ECO:0000259" key="13">
    <source>
        <dbReference type="Pfam" id="PF05698"/>
    </source>
</evidence>
<comment type="function">
    <text evidence="10">Involved in protein export. Acts as a chaperone by maintaining the newly synthesized protein in an open conformation. Functions as a peptidyl-prolyl cis-trans isomerase.</text>
</comment>
<evidence type="ECO:0000313" key="15">
    <source>
        <dbReference type="Proteomes" id="UP000886752"/>
    </source>
</evidence>
<dbReference type="GO" id="GO:0015031">
    <property type="term" value="P:protein transport"/>
    <property type="evidence" value="ECO:0007669"/>
    <property type="project" value="UniProtKB-UniRule"/>
</dbReference>
<evidence type="ECO:0000256" key="4">
    <source>
        <dbReference type="ARBA" id="ARBA00016902"/>
    </source>
</evidence>
<keyword evidence="10" id="KW-0132">Cell division</keyword>
<evidence type="ECO:0000259" key="12">
    <source>
        <dbReference type="Pfam" id="PF05697"/>
    </source>
</evidence>
<dbReference type="InterPro" id="IPR008881">
    <property type="entry name" value="Trigger_fac_ribosome-bd_bac"/>
</dbReference>
<dbReference type="SUPFAM" id="SSF102735">
    <property type="entry name" value="Trigger factor ribosome-binding domain"/>
    <property type="match status" value="1"/>
</dbReference>
<evidence type="ECO:0000256" key="2">
    <source>
        <dbReference type="ARBA" id="ARBA00005464"/>
    </source>
</evidence>
<reference evidence="14" key="2">
    <citation type="submission" date="2021-04" db="EMBL/GenBank/DDBJ databases">
        <authorList>
            <person name="Gilroy R."/>
        </authorList>
    </citation>
    <scope>NUCLEOTIDE SEQUENCE</scope>
    <source>
        <strain evidence="14">ChiHecec2B26-446</strain>
    </source>
</reference>
<feature type="domain" description="Trigger factor ribosome-binding bacterial" evidence="12">
    <location>
        <begin position="1"/>
        <end position="147"/>
    </location>
</feature>
<dbReference type="InterPro" id="IPR005215">
    <property type="entry name" value="Trig_fac"/>
</dbReference>
<reference evidence="14" key="1">
    <citation type="journal article" date="2021" name="PeerJ">
        <title>Extensive microbial diversity within the chicken gut microbiome revealed by metagenomics and culture.</title>
        <authorList>
            <person name="Gilroy R."/>
            <person name="Ravi A."/>
            <person name="Getino M."/>
            <person name="Pursley I."/>
            <person name="Horton D.L."/>
            <person name="Alikhan N.F."/>
            <person name="Baker D."/>
            <person name="Gharbi K."/>
            <person name="Hall N."/>
            <person name="Watson M."/>
            <person name="Adriaenssens E.M."/>
            <person name="Foster-Nyarko E."/>
            <person name="Jarju S."/>
            <person name="Secka A."/>
            <person name="Antonio M."/>
            <person name="Oren A."/>
            <person name="Chaudhuri R.R."/>
            <person name="La Ragione R."/>
            <person name="Hildebrand F."/>
            <person name="Pallen M.J."/>
        </authorList>
    </citation>
    <scope>NUCLEOTIDE SEQUENCE</scope>
    <source>
        <strain evidence="14">ChiHecec2B26-446</strain>
    </source>
</reference>
<dbReference type="GO" id="GO:0051301">
    <property type="term" value="P:cell division"/>
    <property type="evidence" value="ECO:0007669"/>
    <property type="project" value="UniProtKB-KW"/>
</dbReference>
<feature type="domain" description="Trigger factor C-terminal" evidence="13">
    <location>
        <begin position="264"/>
        <end position="421"/>
    </location>
</feature>
<dbReference type="InterPro" id="IPR046357">
    <property type="entry name" value="PPIase_dom_sf"/>
</dbReference>
<feature type="region of interest" description="Disordered" evidence="11">
    <location>
        <begin position="433"/>
        <end position="453"/>
    </location>
</feature>
<dbReference type="GO" id="GO:0003755">
    <property type="term" value="F:peptidyl-prolyl cis-trans isomerase activity"/>
    <property type="evidence" value="ECO:0007669"/>
    <property type="project" value="UniProtKB-UniRule"/>
</dbReference>
<protein>
    <recommendedName>
        <fullName evidence="4 10">Trigger factor</fullName>
        <shortName evidence="10">TF</shortName>
        <ecNumber evidence="3 10">5.2.1.8</ecNumber>
    </recommendedName>
    <alternativeName>
        <fullName evidence="9 10">PPIase</fullName>
    </alternativeName>
</protein>
<comment type="domain">
    <text evidence="10">Consists of 3 domains; the N-terminus binds the ribosome, the middle domain has PPIase activity, while the C-terminus has intrinsic chaperone activity on its own.</text>
</comment>
<dbReference type="Pfam" id="PF05697">
    <property type="entry name" value="Trigger_N"/>
    <property type="match status" value="1"/>
</dbReference>
<evidence type="ECO:0000256" key="10">
    <source>
        <dbReference type="HAMAP-Rule" id="MF_00303"/>
    </source>
</evidence>
<dbReference type="InterPro" id="IPR036611">
    <property type="entry name" value="Trigger_fac_ribosome-bd_sf"/>
</dbReference>
<dbReference type="Proteomes" id="UP000886752">
    <property type="component" value="Unassembled WGS sequence"/>
</dbReference>
<keyword evidence="8 10" id="KW-0413">Isomerase</keyword>
<evidence type="ECO:0000256" key="8">
    <source>
        <dbReference type="ARBA" id="ARBA00023235"/>
    </source>
</evidence>
<comment type="catalytic activity">
    <reaction evidence="1 10">
        <text>[protein]-peptidylproline (omega=180) = [protein]-peptidylproline (omega=0)</text>
        <dbReference type="Rhea" id="RHEA:16237"/>
        <dbReference type="Rhea" id="RHEA-COMP:10747"/>
        <dbReference type="Rhea" id="RHEA-COMP:10748"/>
        <dbReference type="ChEBI" id="CHEBI:83833"/>
        <dbReference type="ChEBI" id="CHEBI:83834"/>
        <dbReference type="EC" id="5.2.1.8"/>
    </reaction>
</comment>